<keyword evidence="7 8" id="KW-0472">Membrane</keyword>
<dbReference type="GO" id="GO:0007035">
    <property type="term" value="P:vacuolar acidification"/>
    <property type="evidence" value="ECO:0007669"/>
    <property type="project" value="TreeGrafter"/>
</dbReference>
<sequence>MIVPMQKYLFLVHHSEYTTFLEGLRQLGVLHVQQQEGERSSGLMDRLALQQQFQKVLKALEKREVDVEQRTATAEEGHAVAAEFQTLTDRLEPLLQERATVRKEFDILKPWGDFSIETVKKLEAAGLEVQFLVCPTKKYNPDWAKDYPIAHLRNLGANSYFAGITKAEAPVEISGVEMIPDPKNGTVELQARQKELDESIADINARLDRLAQVGTPALQAALRDLQDTTQLMSVIEHTRREADEQLMLLEGYAPKPKKQEVEALCEQQGIPFLTEQPKPADQPPVLLKNSSFSRLFEPIAKLFALPSYGEMDLTPYFAPFFLLFFGFCLGDAGYGIVLLLGATVYKFRAAKDMKPMLTLVQFLGVATVLFGVLTGTVFGVNLLQDQFAWLGNIREIMLNSDQAFQLALILGVVQILFGLGVKAVNKGRQYGWMHGIAPVGWILLVLSLADIGLTKQLLPYSQYAAWAAVGLILLFSDPEGGLFSRLGSGAWALYGITGIFGDLLSYIRLFALGIASAILGLVVNDIGLQIKGSMEIVGPILFVVFLLVGHTANLLIASLGAFVHPMRLTFVEFYKNAGFEGGGKPYDPLRQQES</sequence>
<feature type="transmembrane region" description="Helical" evidence="8">
    <location>
        <begin position="540"/>
        <end position="563"/>
    </location>
</feature>
<dbReference type="STRING" id="1524460.IX84_06420"/>
<evidence type="ECO:0000313" key="10">
    <source>
        <dbReference type="Proteomes" id="UP000029736"/>
    </source>
</evidence>
<dbReference type="Pfam" id="PF01496">
    <property type="entry name" value="V_ATPase_I"/>
    <property type="match status" value="1"/>
</dbReference>
<keyword evidence="5 8" id="KW-1133">Transmembrane helix</keyword>
<feature type="transmembrane region" description="Helical" evidence="8">
    <location>
        <begin position="403"/>
        <end position="424"/>
    </location>
</feature>
<keyword evidence="4 8" id="KW-0812">Transmembrane</keyword>
<accession>A0A098S9J2</accession>
<dbReference type="PANTHER" id="PTHR11629">
    <property type="entry name" value="VACUOLAR PROTON ATPASES"/>
    <property type="match status" value="1"/>
</dbReference>
<dbReference type="EMBL" id="JPOS01000016">
    <property type="protein sequence ID" value="KGE88775.1"/>
    <property type="molecule type" value="Genomic_DNA"/>
</dbReference>
<feature type="transmembrane region" description="Helical" evidence="8">
    <location>
        <begin position="357"/>
        <end position="383"/>
    </location>
</feature>
<dbReference type="GO" id="GO:0033179">
    <property type="term" value="C:proton-transporting V-type ATPase, V0 domain"/>
    <property type="evidence" value="ECO:0007669"/>
    <property type="project" value="InterPro"/>
</dbReference>
<evidence type="ECO:0000256" key="8">
    <source>
        <dbReference type="SAM" id="Phobius"/>
    </source>
</evidence>
<keyword evidence="10" id="KW-1185">Reference proteome</keyword>
<dbReference type="GO" id="GO:0016471">
    <property type="term" value="C:vacuolar proton-transporting V-type ATPase complex"/>
    <property type="evidence" value="ECO:0007669"/>
    <property type="project" value="TreeGrafter"/>
</dbReference>
<comment type="caution">
    <text evidence="9">The sequence shown here is derived from an EMBL/GenBank/DDBJ whole genome shotgun (WGS) entry which is preliminary data.</text>
</comment>
<feature type="transmembrane region" description="Helical" evidence="8">
    <location>
        <begin position="482"/>
        <end position="500"/>
    </location>
</feature>
<evidence type="ECO:0000256" key="2">
    <source>
        <dbReference type="ARBA" id="ARBA00009904"/>
    </source>
</evidence>
<dbReference type="GO" id="GO:0051117">
    <property type="term" value="F:ATPase binding"/>
    <property type="evidence" value="ECO:0007669"/>
    <property type="project" value="TreeGrafter"/>
</dbReference>
<evidence type="ECO:0000256" key="1">
    <source>
        <dbReference type="ARBA" id="ARBA00004141"/>
    </source>
</evidence>
<comment type="subcellular location">
    <subcellularLocation>
        <location evidence="1">Membrane</location>
        <topology evidence="1">Multi-pass membrane protein</topology>
    </subcellularLocation>
</comment>
<feature type="transmembrane region" description="Helical" evidence="8">
    <location>
        <begin position="506"/>
        <end position="528"/>
    </location>
</feature>
<keyword evidence="6" id="KW-0406">Ion transport</keyword>
<evidence type="ECO:0000256" key="5">
    <source>
        <dbReference type="ARBA" id="ARBA00022989"/>
    </source>
</evidence>
<name>A0A098S9J2_9BACT</name>
<dbReference type="AlphaFoldDB" id="A0A098S9J2"/>
<evidence type="ECO:0000256" key="4">
    <source>
        <dbReference type="ARBA" id="ARBA00022692"/>
    </source>
</evidence>
<dbReference type="GO" id="GO:0046961">
    <property type="term" value="F:proton-transporting ATPase activity, rotational mechanism"/>
    <property type="evidence" value="ECO:0007669"/>
    <property type="project" value="InterPro"/>
</dbReference>
<feature type="transmembrane region" description="Helical" evidence="8">
    <location>
        <begin position="457"/>
        <end position="475"/>
    </location>
</feature>
<dbReference type="Proteomes" id="UP000029736">
    <property type="component" value="Unassembled WGS sequence"/>
</dbReference>
<dbReference type="PANTHER" id="PTHR11629:SF63">
    <property type="entry name" value="V-TYPE PROTON ATPASE SUBUNIT A"/>
    <property type="match status" value="1"/>
</dbReference>
<reference evidence="9 10" key="1">
    <citation type="journal article" date="2014" name="Int. J. Syst. Evol. Microbiol.">
        <title>Phaeodactylibacter xiamenensis gen. nov., sp. nov., a member of the family Saprospiraceae isolated from the marine alga Phaeodactylum tricornutum.</title>
        <authorList>
            <person name="Chen Z.Jr."/>
            <person name="Lei X."/>
            <person name="Lai Q."/>
            <person name="Li Y."/>
            <person name="Zhang B."/>
            <person name="Zhang J."/>
            <person name="Zhang H."/>
            <person name="Yang L."/>
            <person name="Zheng W."/>
            <person name="Tian Y."/>
            <person name="Yu Z."/>
            <person name="Xu H.Jr."/>
            <person name="Zheng T."/>
        </authorList>
    </citation>
    <scope>NUCLEOTIDE SEQUENCE [LARGE SCALE GENOMIC DNA]</scope>
    <source>
        <strain evidence="9 10">KD52</strain>
    </source>
</reference>
<dbReference type="RefSeq" id="WP_044217616.1">
    <property type="nucleotide sequence ID" value="NZ_JBKAGJ010000001.1"/>
</dbReference>
<dbReference type="InterPro" id="IPR002490">
    <property type="entry name" value="V-ATPase_116kDa_su"/>
</dbReference>
<evidence type="ECO:0000256" key="7">
    <source>
        <dbReference type="ARBA" id="ARBA00023136"/>
    </source>
</evidence>
<dbReference type="OrthoDB" id="9803814at2"/>
<evidence type="ECO:0000256" key="3">
    <source>
        <dbReference type="ARBA" id="ARBA00022448"/>
    </source>
</evidence>
<organism evidence="9 10">
    <name type="scientific">Phaeodactylibacter xiamenensis</name>
    <dbReference type="NCBI Taxonomy" id="1524460"/>
    <lineage>
        <taxon>Bacteria</taxon>
        <taxon>Pseudomonadati</taxon>
        <taxon>Bacteroidota</taxon>
        <taxon>Saprospiria</taxon>
        <taxon>Saprospirales</taxon>
        <taxon>Haliscomenobacteraceae</taxon>
        <taxon>Phaeodactylibacter</taxon>
    </lineage>
</organism>
<evidence type="ECO:0000313" key="9">
    <source>
        <dbReference type="EMBL" id="KGE88775.1"/>
    </source>
</evidence>
<keyword evidence="3" id="KW-0813">Transport</keyword>
<evidence type="ECO:0000256" key="6">
    <source>
        <dbReference type="ARBA" id="ARBA00023065"/>
    </source>
</evidence>
<protein>
    <submittedName>
        <fullName evidence="9">Uncharacterized protein</fullName>
    </submittedName>
</protein>
<gene>
    <name evidence="9" type="ORF">IX84_06420</name>
</gene>
<comment type="similarity">
    <text evidence="2">Belongs to the V-ATPase 116 kDa subunit family.</text>
</comment>
<feature type="transmembrane region" description="Helical" evidence="8">
    <location>
        <begin position="316"/>
        <end position="345"/>
    </location>
</feature>
<proteinExistence type="inferred from homology"/>
<feature type="transmembrane region" description="Helical" evidence="8">
    <location>
        <begin position="431"/>
        <end position="451"/>
    </location>
</feature>